<feature type="region of interest" description="Disordered" evidence="2">
    <location>
        <begin position="89"/>
        <end position="138"/>
    </location>
</feature>
<dbReference type="Gene3D" id="3.10.350.10">
    <property type="entry name" value="LysM domain"/>
    <property type="match status" value="1"/>
</dbReference>
<name>A0ABV4AF89_9GAMM</name>
<dbReference type="Pfam" id="PF01551">
    <property type="entry name" value="Peptidase_M23"/>
    <property type="match status" value="1"/>
</dbReference>
<feature type="domain" description="LysM" evidence="4">
    <location>
        <begin position="44"/>
        <end position="88"/>
    </location>
</feature>
<evidence type="ECO:0000256" key="2">
    <source>
        <dbReference type="SAM" id="MobiDB-lite"/>
    </source>
</evidence>
<dbReference type="InterPro" id="IPR050570">
    <property type="entry name" value="Cell_wall_metabolism_enzyme"/>
</dbReference>
<dbReference type="PANTHER" id="PTHR21666">
    <property type="entry name" value="PEPTIDASE-RELATED"/>
    <property type="match status" value="1"/>
</dbReference>
<dbReference type="InterPro" id="IPR018392">
    <property type="entry name" value="LysM"/>
</dbReference>
<feature type="compositionally biased region" description="Pro residues" evidence="2">
    <location>
        <begin position="96"/>
        <end position="134"/>
    </location>
</feature>
<evidence type="ECO:0000256" key="3">
    <source>
        <dbReference type="SAM" id="SignalP"/>
    </source>
</evidence>
<dbReference type="RefSeq" id="WP_369454752.1">
    <property type="nucleotide sequence ID" value="NZ_JBGCUO010000001.1"/>
</dbReference>
<dbReference type="InterPro" id="IPR011055">
    <property type="entry name" value="Dup_hybrid_motif"/>
</dbReference>
<evidence type="ECO:0000313" key="5">
    <source>
        <dbReference type="EMBL" id="MEY1661499.1"/>
    </source>
</evidence>
<feature type="signal peptide" evidence="3">
    <location>
        <begin position="1"/>
        <end position="21"/>
    </location>
</feature>
<dbReference type="Pfam" id="PF01476">
    <property type="entry name" value="LysM"/>
    <property type="match status" value="1"/>
</dbReference>
<dbReference type="EMBL" id="JBGCUO010000001">
    <property type="protein sequence ID" value="MEY1661499.1"/>
    <property type="molecule type" value="Genomic_DNA"/>
</dbReference>
<accession>A0ABV4AF89</accession>
<dbReference type="PANTHER" id="PTHR21666:SF263">
    <property type="entry name" value="MUREIN HYDROLASE ACTIVATOR NLPD"/>
    <property type="match status" value="1"/>
</dbReference>
<dbReference type="InterPro" id="IPR016047">
    <property type="entry name" value="M23ase_b-sheet_dom"/>
</dbReference>
<dbReference type="PROSITE" id="PS51257">
    <property type="entry name" value="PROKAR_LIPOPROTEIN"/>
    <property type="match status" value="1"/>
</dbReference>
<evidence type="ECO:0000313" key="6">
    <source>
        <dbReference type="Proteomes" id="UP001562065"/>
    </source>
</evidence>
<dbReference type="SUPFAM" id="SSF51261">
    <property type="entry name" value="Duplicated hybrid motif"/>
    <property type="match status" value="1"/>
</dbReference>
<dbReference type="CDD" id="cd00118">
    <property type="entry name" value="LysM"/>
    <property type="match status" value="1"/>
</dbReference>
<dbReference type="Proteomes" id="UP001562065">
    <property type="component" value="Unassembled WGS sequence"/>
</dbReference>
<evidence type="ECO:0000259" key="4">
    <source>
        <dbReference type="PROSITE" id="PS51782"/>
    </source>
</evidence>
<dbReference type="SMART" id="SM00257">
    <property type="entry name" value="LysM"/>
    <property type="match status" value="1"/>
</dbReference>
<proteinExistence type="inferred from homology"/>
<reference evidence="5 6" key="1">
    <citation type="submission" date="2024-07" db="EMBL/GenBank/DDBJ databases">
        <authorList>
            <person name="Ren Q."/>
        </authorList>
    </citation>
    <scope>NUCLEOTIDE SEQUENCE [LARGE SCALE GENOMIC DNA]</scope>
    <source>
        <strain evidence="5 6">REN37</strain>
    </source>
</reference>
<dbReference type="InterPro" id="IPR036779">
    <property type="entry name" value="LysM_dom_sf"/>
</dbReference>
<keyword evidence="3" id="KW-0732">Signal</keyword>
<comment type="caution">
    <text evidence="5">The sequence shown here is derived from an EMBL/GenBank/DDBJ whole genome shotgun (WGS) entry which is preliminary data.</text>
</comment>
<dbReference type="Gene3D" id="2.70.70.10">
    <property type="entry name" value="Glucose Permease (Domain IIA)"/>
    <property type="match status" value="1"/>
</dbReference>
<dbReference type="CDD" id="cd12797">
    <property type="entry name" value="M23_peptidase"/>
    <property type="match status" value="1"/>
</dbReference>
<keyword evidence="6" id="KW-1185">Reference proteome</keyword>
<sequence>MRGVCAGLLCVTLLFSGCATGAAPVVEYQVGGPRGPKPPQVTRGNHTVKKGDTLFSIAWRYGWDYRELAAANGIAAPYTIHPGQRIHLDRSVPGARPAPTPRPTPAPTPAPRSTPTPAPAPAPTPAPAPRPAPSPSQVADVAWRWPVPGQVLSGFSAQRAGPKGITLAGREGEPVRAAAAGVVVYRGNALTGYGNLLIIKHNARWLSAYAHTDDVLVKEGDSIQSGQQVATMGSSGTFRTQLLFEVRRDGKPIDPLTVLPRR</sequence>
<feature type="chain" id="PRO_5045217991" evidence="3">
    <location>
        <begin position="22"/>
        <end position="262"/>
    </location>
</feature>
<organism evidence="5 6">
    <name type="scientific">Isoalcanivorax beigongshangi</name>
    <dbReference type="NCBI Taxonomy" id="3238810"/>
    <lineage>
        <taxon>Bacteria</taxon>
        <taxon>Pseudomonadati</taxon>
        <taxon>Pseudomonadota</taxon>
        <taxon>Gammaproteobacteria</taxon>
        <taxon>Oceanospirillales</taxon>
        <taxon>Alcanivoracaceae</taxon>
        <taxon>Isoalcanivorax</taxon>
    </lineage>
</organism>
<dbReference type="PROSITE" id="PS51782">
    <property type="entry name" value="LYSM"/>
    <property type="match status" value="1"/>
</dbReference>
<evidence type="ECO:0000256" key="1">
    <source>
        <dbReference type="ARBA" id="ARBA00038420"/>
    </source>
</evidence>
<gene>
    <name evidence="5" type="ORF">AB5I84_04970</name>
</gene>
<comment type="similarity">
    <text evidence="1">Belongs to the E.coli NlpD/Haemophilus LppB family.</text>
</comment>
<protein>
    <submittedName>
        <fullName evidence="5">Peptidoglycan DD-metalloendopeptidase family protein</fullName>
    </submittedName>
</protein>